<dbReference type="InterPro" id="IPR013748">
    <property type="entry name" value="Rep_factorC_C"/>
</dbReference>
<keyword evidence="6" id="KW-0539">Nucleus</keyword>
<dbReference type="Pfam" id="PF00004">
    <property type="entry name" value="AAA"/>
    <property type="match status" value="1"/>
</dbReference>
<reference evidence="9 10" key="1">
    <citation type="journal article" date="2011" name="Genome Res.">
        <title>Phylogeny-wide analysis of social amoeba genomes highlights ancient origins for complex intercellular communication.</title>
        <authorList>
            <person name="Heidel A.J."/>
            <person name="Lawal H.M."/>
            <person name="Felder M."/>
            <person name="Schilde C."/>
            <person name="Helps N.R."/>
            <person name="Tunggal B."/>
            <person name="Rivero F."/>
            <person name="John U."/>
            <person name="Schleicher M."/>
            <person name="Eichinger L."/>
            <person name="Platzer M."/>
            <person name="Noegel A.A."/>
            <person name="Schaap P."/>
            <person name="Gloeckner G."/>
        </authorList>
    </citation>
    <scope>NUCLEOTIDE SEQUENCE [LARGE SCALE GENOMIC DNA]</scope>
    <source>
        <strain evidence="10">ATCC 26659 / Pp 5 / PN500</strain>
    </source>
</reference>
<comment type="caution">
    <text evidence="9">The sequence shown here is derived from an EMBL/GenBank/DDBJ whole genome shotgun (WGS) entry which is preliminary data.</text>
</comment>
<dbReference type="FunCoup" id="D3B3W9">
    <property type="interactions" value="371"/>
</dbReference>
<evidence type="ECO:0000259" key="8">
    <source>
        <dbReference type="SMART" id="SM00382"/>
    </source>
</evidence>
<dbReference type="GeneID" id="31358613"/>
<dbReference type="OMA" id="GCQSGSF"/>
<dbReference type="CDD" id="cd00009">
    <property type="entry name" value="AAA"/>
    <property type="match status" value="1"/>
</dbReference>
<dbReference type="InterPro" id="IPR003593">
    <property type="entry name" value="AAA+_ATPase"/>
</dbReference>
<keyword evidence="10" id="KW-1185">Reference proteome</keyword>
<dbReference type="InterPro" id="IPR047854">
    <property type="entry name" value="RFC_lid"/>
</dbReference>
<dbReference type="SUPFAM" id="SSF52540">
    <property type="entry name" value="P-loop containing nucleoside triphosphate hydrolases"/>
    <property type="match status" value="1"/>
</dbReference>
<organism evidence="9 10">
    <name type="scientific">Heterostelium pallidum (strain ATCC 26659 / Pp 5 / PN500)</name>
    <name type="common">Cellular slime mold</name>
    <name type="synonym">Polysphondylium pallidum</name>
    <dbReference type="NCBI Taxonomy" id="670386"/>
    <lineage>
        <taxon>Eukaryota</taxon>
        <taxon>Amoebozoa</taxon>
        <taxon>Evosea</taxon>
        <taxon>Eumycetozoa</taxon>
        <taxon>Dictyostelia</taxon>
        <taxon>Acytosteliales</taxon>
        <taxon>Acytosteliaceae</taxon>
        <taxon>Heterostelium</taxon>
    </lineage>
</organism>
<dbReference type="Proteomes" id="UP000001396">
    <property type="component" value="Unassembled WGS sequence"/>
</dbReference>
<comment type="similarity">
    <text evidence="2">Belongs to the activator 1 small subunits family.</text>
</comment>
<dbReference type="InterPro" id="IPR027417">
    <property type="entry name" value="P-loop_NTPase"/>
</dbReference>
<dbReference type="GO" id="GO:0003689">
    <property type="term" value="F:DNA clamp loader activity"/>
    <property type="evidence" value="ECO:0007669"/>
    <property type="project" value="TreeGrafter"/>
</dbReference>
<dbReference type="GO" id="GO:0005524">
    <property type="term" value="F:ATP binding"/>
    <property type="evidence" value="ECO:0007669"/>
    <property type="project" value="UniProtKB-KW"/>
</dbReference>
<dbReference type="FunFam" id="1.20.272.10:FF:000011">
    <property type="entry name" value="Replication factor C subunit 2"/>
    <property type="match status" value="1"/>
</dbReference>
<dbReference type="Pfam" id="PF08542">
    <property type="entry name" value="Rep_fac_C"/>
    <property type="match status" value="1"/>
</dbReference>
<dbReference type="InterPro" id="IPR050238">
    <property type="entry name" value="DNA_Rep/Repair_Clamp_Loader"/>
</dbReference>
<evidence type="ECO:0000256" key="3">
    <source>
        <dbReference type="ARBA" id="ARBA00022705"/>
    </source>
</evidence>
<name>D3B3W9_HETP5</name>
<dbReference type="PANTHER" id="PTHR11669:SF20">
    <property type="entry name" value="REPLICATION FACTOR C SUBUNIT 4"/>
    <property type="match status" value="1"/>
</dbReference>
<sequence length="357" mass="40362">MSKSTNQNTPYRPVEPWVNKYRPKTVDEVSHQDEVVKALKRSLETGNLPHLLFYGPPGTGKTSTILAVAMDLFGPELYKDRVLELNASDERGIEVVRTKIKNFASFSVSQNNTLTNGKPAAAFKLIVLDEADSMTHDAQAALRRIIEYTSKTTRFCLLCNYITRIIEPLSSRCAKFRFKSLNDTAMIERLRYIASSESMPPVKDEVYQAIHAVSDGDLRKAITYLQSSYRFYGSRELTPDNIYNISGTVPPKLIETLINTCKSNSYDKLQSNLQQLVTKGYPASQILVQIFDQVTNHKSFSDKQKALIAMKIGDVDRNLVDGSEEFLQLFDTVSFIMKQLSDNSNNNNNNNNRMDLD</sequence>
<dbReference type="FunFam" id="3.40.50.300:FF:000129">
    <property type="entry name" value="Replication factor C subunit 5"/>
    <property type="match status" value="1"/>
</dbReference>
<dbReference type="STRING" id="670386.D3B3W9"/>
<dbReference type="InterPro" id="IPR003959">
    <property type="entry name" value="ATPase_AAA_core"/>
</dbReference>
<proteinExistence type="inferred from homology"/>
<protein>
    <submittedName>
        <fullName evidence="9">Replication factor C subunit</fullName>
    </submittedName>
</protein>
<dbReference type="SUPFAM" id="SSF48019">
    <property type="entry name" value="post-AAA+ oligomerization domain-like"/>
    <property type="match status" value="1"/>
</dbReference>
<dbReference type="GO" id="GO:0006281">
    <property type="term" value="P:DNA repair"/>
    <property type="evidence" value="ECO:0007669"/>
    <property type="project" value="TreeGrafter"/>
</dbReference>
<comment type="subunit">
    <text evidence="7">Heteropentamer of various rfc subunits that forms a complex (RFC) with PCNA in the presence of ATP.</text>
</comment>
<dbReference type="RefSeq" id="XP_020436134.1">
    <property type="nucleotide sequence ID" value="XM_020574062.1"/>
</dbReference>
<dbReference type="Gene3D" id="1.20.272.10">
    <property type="match status" value="1"/>
</dbReference>
<evidence type="ECO:0000313" key="9">
    <source>
        <dbReference type="EMBL" id="EFA84017.1"/>
    </source>
</evidence>
<dbReference type="NCBIfam" id="NF001679">
    <property type="entry name" value="PRK00440.1"/>
    <property type="match status" value="1"/>
</dbReference>
<accession>D3B3W9</accession>
<comment type="subcellular location">
    <subcellularLocation>
        <location evidence="1">Nucleus</location>
    </subcellularLocation>
</comment>
<keyword evidence="3" id="KW-0235">DNA replication</keyword>
<evidence type="ECO:0000256" key="6">
    <source>
        <dbReference type="ARBA" id="ARBA00023242"/>
    </source>
</evidence>
<dbReference type="CDD" id="cd18140">
    <property type="entry name" value="HLD_clamp_RFC"/>
    <property type="match status" value="1"/>
</dbReference>
<dbReference type="InterPro" id="IPR008921">
    <property type="entry name" value="DNA_pol3_clamp-load_cplx_C"/>
</dbReference>
<evidence type="ECO:0000256" key="4">
    <source>
        <dbReference type="ARBA" id="ARBA00022741"/>
    </source>
</evidence>
<keyword evidence="4" id="KW-0547">Nucleotide-binding</keyword>
<gene>
    <name evidence="9" type="primary">rfc4</name>
    <name evidence="9" type="ORF">PPL_03090</name>
</gene>
<dbReference type="Gene3D" id="3.40.50.300">
    <property type="entry name" value="P-loop containing nucleotide triphosphate hydrolases"/>
    <property type="match status" value="1"/>
</dbReference>
<dbReference type="SMART" id="SM00382">
    <property type="entry name" value="AAA"/>
    <property type="match status" value="1"/>
</dbReference>
<evidence type="ECO:0000256" key="5">
    <source>
        <dbReference type="ARBA" id="ARBA00022840"/>
    </source>
</evidence>
<keyword evidence="5" id="KW-0067">ATP-binding</keyword>
<evidence type="ECO:0000256" key="1">
    <source>
        <dbReference type="ARBA" id="ARBA00004123"/>
    </source>
</evidence>
<feature type="domain" description="AAA+ ATPase" evidence="8">
    <location>
        <begin position="47"/>
        <end position="184"/>
    </location>
</feature>
<dbReference type="GO" id="GO:0005634">
    <property type="term" value="C:nucleus"/>
    <property type="evidence" value="ECO:0007669"/>
    <property type="project" value="UniProtKB-SubCell"/>
</dbReference>
<evidence type="ECO:0000256" key="7">
    <source>
        <dbReference type="ARBA" id="ARBA00064497"/>
    </source>
</evidence>
<dbReference type="InParanoid" id="D3B3W9"/>
<dbReference type="Gene3D" id="1.10.8.60">
    <property type="match status" value="1"/>
</dbReference>
<dbReference type="GO" id="GO:0006261">
    <property type="term" value="P:DNA-templated DNA replication"/>
    <property type="evidence" value="ECO:0007669"/>
    <property type="project" value="TreeGrafter"/>
</dbReference>
<evidence type="ECO:0000313" key="10">
    <source>
        <dbReference type="Proteomes" id="UP000001396"/>
    </source>
</evidence>
<dbReference type="AlphaFoldDB" id="D3B3W9"/>
<dbReference type="EMBL" id="ADBJ01000010">
    <property type="protein sequence ID" value="EFA84017.1"/>
    <property type="molecule type" value="Genomic_DNA"/>
</dbReference>
<dbReference type="GO" id="GO:0003677">
    <property type="term" value="F:DNA binding"/>
    <property type="evidence" value="ECO:0007669"/>
    <property type="project" value="InterPro"/>
</dbReference>
<dbReference type="PANTHER" id="PTHR11669">
    <property type="entry name" value="REPLICATION FACTOR C / DNA POLYMERASE III GAMMA-TAU SUBUNIT"/>
    <property type="match status" value="1"/>
</dbReference>
<dbReference type="GO" id="GO:0016887">
    <property type="term" value="F:ATP hydrolysis activity"/>
    <property type="evidence" value="ECO:0007669"/>
    <property type="project" value="InterPro"/>
</dbReference>
<evidence type="ECO:0000256" key="2">
    <source>
        <dbReference type="ARBA" id="ARBA00005378"/>
    </source>
</evidence>
<dbReference type="GO" id="GO:0005663">
    <property type="term" value="C:DNA replication factor C complex"/>
    <property type="evidence" value="ECO:0007669"/>
    <property type="project" value="TreeGrafter"/>
</dbReference>